<dbReference type="InterPro" id="IPR036047">
    <property type="entry name" value="F-box-like_dom_sf"/>
</dbReference>
<proteinExistence type="predicted"/>
<dbReference type="SUPFAM" id="SSF81383">
    <property type="entry name" value="F-box domain"/>
    <property type="match status" value="1"/>
</dbReference>
<evidence type="ECO:0000259" key="2">
    <source>
        <dbReference type="Pfam" id="PF24750"/>
    </source>
</evidence>
<evidence type="ECO:0000313" key="3">
    <source>
        <dbReference type="EMBL" id="SPC85053.1"/>
    </source>
</evidence>
<dbReference type="InterPro" id="IPR056592">
    <property type="entry name" value="Beta-prop_At3g26010-like"/>
</dbReference>
<gene>
    <name evidence="3" type="ORF">FSB_LOCUS12935</name>
</gene>
<dbReference type="PANTHER" id="PTHR31672:SF9">
    <property type="entry name" value="F-BOX DOMAIN-CONTAINING PROTEIN"/>
    <property type="match status" value="1"/>
</dbReference>
<dbReference type="InterPro" id="IPR050796">
    <property type="entry name" value="SCF_F-box_component"/>
</dbReference>
<sequence>MKSARIAHDSVHAALAIDDILSEILLRLPENYVFRLILVSKKWLHLICSNPFRSSYHSQWREKFHLLGFFVCNFLYLGRPRDGIRRPTWEPALTLLSTCKEGDDLKFSGILKRLGFFIDSSNGLLLCGRQPMTYYVWNPITKQRYELPQPQQFYRSLCMAFIVEDSDDDVICYKVIRAKCVCKRVEVNTVSIETFSSKTTAWKQSTLTCSSNFALCPRSVATVIKGVVHWFAVQKNLAIYDPYLGLRRISLIKLPAGQLSYDYEESVLGESFDGLLQYGQSSRLGIEIWVLEKEQSSNSSIYKSTHLENRWNLRYKLRFKEMWKQNPTFTGHSKETQILSFLHRNSESVFIRSGSNIYLYDFESRRLEVVRYQGRASSIFWDSSRVVPYFRPSWPHSSLCHCINRIK</sequence>
<dbReference type="EMBL" id="OIVN01000753">
    <property type="protein sequence ID" value="SPC85053.1"/>
    <property type="molecule type" value="Genomic_DNA"/>
</dbReference>
<feature type="domain" description="F-box protein At3g26010-like beta-propeller" evidence="2">
    <location>
        <begin position="117"/>
        <end position="293"/>
    </location>
</feature>
<name>A0A2N9FCV4_FAGSY</name>
<reference evidence="3" key="1">
    <citation type="submission" date="2018-02" db="EMBL/GenBank/DDBJ databases">
        <authorList>
            <person name="Cohen D.B."/>
            <person name="Kent A.D."/>
        </authorList>
    </citation>
    <scope>NUCLEOTIDE SEQUENCE</scope>
</reference>
<feature type="domain" description="F-box" evidence="1">
    <location>
        <begin position="18"/>
        <end position="53"/>
    </location>
</feature>
<dbReference type="Pfam" id="PF00646">
    <property type="entry name" value="F-box"/>
    <property type="match status" value="1"/>
</dbReference>
<dbReference type="PANTHER" id="PTHR31672">
    <property type="entry name" value="BNACNNG10540D PROTEIN"/>
    <property type="match status" value="1"/>
</dbReference>
<accession>A0A2N9FCV4</accession>
<evidence type="ECO:0000259" key="1">
    <source>
        <dbReference type="Pfam" id="PF00646"/>
    </source>
</evidence>
<dbReference type="NCBIfam" id="TIGR01640">
    <property type="entry name" value="F_box_assoc_1"/>
    <property type="match status" value="1"/>
</dbReference>
<protein>
    <submittedName>
        <fullName evidence="3">Uncharacterized protein</fullName>
    </submittedName>
</protein>
<dbReference type="InterPro" id="IPR001810">
    <property type="entry name" value="F-box_dom"/>
</dbReference>
<dbReference type="AlphaFoldDB" id="A0A2N9FCV4"/>
<dbReference type="Pfam" id="PF24750">
    <property type="entry name" value="b-prop_At3g26010-like"/>
    <property type="match status" value="1"/>
</dbReference>
<dbReference type="InterPro" id="IPR017451">
    <property type="entry name" value="F-box-assoc_interact_dom"/>
</dbReference>
<organism evidence="3">
    <name type="scientific">Fagus sylvatica</name>
    <name type="common">Beechnut</name>
    <dbReference type="NCBI Taxonomy" id="28930"/>
    <lineage>
        <taxon>Eukaryota</taxon>
        <taxon>Viridiplantae</taxon>
        <taxon>Streptophyta</taxon>
        <taxon>Embryophyta</taxon>
        <taxon>Tracheophyta</taxon>
        <taxon>Spermatophyta</taxon>
        <taxon>Magnoliopsida</taxon>
        <taxon>eudicotyledons</taxon>
        <taxon>Gunneridae</taxon>
        <taxon>Pentapetalae</taxon>
        <taxon>rosids</taxon>
        <taxon>fabids</taxon>
        <taxon>Fagales</taxon>
        <taxon>Fagaceae</taxon>
        <taxon>Fagus</taxon>
    </lineage>
</organism>